<dbReference type="AlphaFoldDB" id="A0A917VCU4"/>
<gene>
    <name evidence="2" type="ORF">GCM10007964_03250</name>
</gene>
<dbReference type="Proteomes" id="UP000645217">
    <property type="component" value="Unassembled WGS sequence"/>
</dbReference>
<organism evidence="2 3">
    <name type="scientific">Sphaerisporangium melleum</name>
    <dbReference type="NCBI Taxonomy" id="321316"/>
    <lineage>
        <taxon>Bacteria</taxon>
        <taxon>Bacillati</taxon>
        <taxon>Actinomycetota</taxon>
        <taxon>Actinomycetes</taxon>
        <taxon>Streptosporangiales</taxon>
        <taxon>Streptosporangiaceae</taxon>
        <taxon>Sphaerisporangium</taxon>
    </lineage>
</organism>
<feature type="compositionally biased region" description="Basic and acidic residues" evidence="1">
    <location>
        <begin position="345"/>
        <end position="356"/>
    </location>
</feature>
<feature type="compositionally biased region" description="Basic and acidic residues" evidence="1">
    <location>
        <begin position="323"/>
        <end position="332"/>
    </location>
</feature>
<keyword evidence="3" id="KW-1185">Reference proteome</keyword>
<evidence type="ECO:0000313" key="3">
    <source>
        <dbReference type="Proteomes" id="UP000645217"/>
    </source>
</evidence>
<evidence type="ECO:0000256" key="1">
    <source>
        <dbReference type="SAM" id="MobiDB-lite"/>
    </source>
</evidence>
<feature type="region of interest" description="Disordered" evidence="1">
    <location>
        <begin position="313"/>
        <end position="363"/>
    </location>
</feature>
<accession>A0A917VCU4</accession>
<name>A0A917VCU4_9ACTN</name>
<reference evidence="2" key="2">
    <citation type="submission" date="2020-09" db="EMBL/GenBank/DDBJ databases">
        <authorList>
            <person name="Sun Q."/>
            <person name="Ohkuma M."/>
        </authorList>
    </citation>
    <scope>NUCLEOTIDE SEQUENCE</scope>
    <source>
        <strain evidence="2">JCM 13064</strain>
    </source>
</reference>
<protein>
    <submittedName>
        <fullName evidence="2">Uncharacterized protein</fullName>
    </submittedName>
</protein>
<evidence type="ECO:0000313" key="2">
    <source>
        <dbReference type="EMBL" id="GGK63486.1"/>
    </source>
</evidence>
<dbReference type="EMBL" id="BMNT01000001">
    <property type="protein sequence ID" value="GGK63486.1"/>
    <property type="molecule type" value="Genomic_DNA"/>
</dbReference>
<dbReference type="RefSeq" id="WP_189161089.1">
    <property type="nucleotide sequence ID" value="NZ_BMNT01000001.1"/>
</dbReference>
<sequence length="673" mass="72362">MSPNITRLYQAVLFDATAPISLRLRRTFGDWLVGQGHQAPDPGKPVQEYGEGGTRIRLERRADCGRYLVEEKRGGGVLRTRVTYHEPISGLAGWVLVTVEENGPTGAGHAPGFLPEYLRTARITDGAVHLTDAPDALDENDVPRLMHALTERGRRVPLVVVAHDQQDSGAAASRARHLAAATAGAAVVVRFADSHAERRFNNAAGPDLGVFGGSVRTYVAPFDPRTESYPFRHRLMSGSRLRSQGDQALDLVTEGIIGATLHQALPDVVQRSYRMVSRILAGNAQPGDIRAVLVPRPSAVDPKEELRRKMMALTVRPVPAAKPSDDSHRTSDPDDVPVPAGVPVSREKSEEPDRSLSEPSGVSGGAAALDVATLAKSVAAAVTGDLRGELVAALELAVKSSESGHLLRQMRVLGAHVNGLREVVLARERRTEPEGRSAVEALLATAGGESDGLSAEIELLRTEHGVLQSEYAEAMAKARTLERRVGWLEAKLAESAQSVYGIAVEEPVFEPAGLMDALYQARETLRHVEIGDTDAAATKLDLAYPTLAPVWAAKAWDAFRALDAFAEARSAGKFTGGFLQWCMSAAVETIPAGMVAMSESRTVNTNGRYSTHRIFEVPREVHPSGKVFMEAHIKLRKGGVPAPRVHFHDDSGGATGKVWVGYVGDHLPNTLTN</sequence>
<comment type="caution">
    <text evidence="2">The sequence shown here is derived from an EMBL/GenBank/DDBJ whole genome shotgun (WGS) entry which is preliminary data.</text>
</comment>
<reference evidence="2" key="1">
    <citation type="journal article" date="2014" name="Int. J. Syst. Evol. Microbiol.">
        <title>Complete genome sequence of Corynebacterium casei LMG S-19264T (=DSM 44701T), isolated from a smear-ripened cheese.</title>
        <authorList>
            <consortium name="US DOE Joint Genome Institute (JGI-PGF)"/>
            <person name="Walter F."/>
            <person name="Albersmeier A."/>
            <person name="Kalinowski J."/>
            <person name="Ruckert C."/>
        </authorList>
    </citation>
    <scope>NUCLEOTIDE SEQUENCE</scope>
    <source>
        <strain evidence="2">JCM 13064</strain>
    </source>
</reference>
<proteinExistence type="predicted"/>